<dbReference type="Proteomes" id="UP000051254">
    <property type="component" value="Unassembled WGS sequence"/>
</dbReference>
<dbReference type="InterPro" id="IPR010982">
    <property type="entry name" value="Lambda_DNA-bd_dom_sf"/>
</dbReference>
<proteinExistence type="predicted"/>
<dbReference type="PATRIC" id="fig|266128.3.peg.2312"/>
<dbReference type="OrthoDB" id="3034420at2"/>
<keyword evidence="4" id="KW-1185">Reference proteome</keyword>
<evidence type="ECO:0000313" key="4">
    <source>
        <dbReference type="Proteomes" id="UP000051254"/>
    </source>
</evidence>
<dbReference type="PANTHER" id="PTHR46558:SF4">
    <property type="entry name" value="DNA-BIDING PHAGE PROTEIN"/>
    <property type="match status" value="1"/>
</dbReference>
<dbReference type="PROSITE" id="PS50943">
    <property type="entry name" value="HTH_CROC1"/>
    <property type="match status" value="1"/>
</dbReference>
<dbReference type="EMBL" id="LDJH01000006">
    <property type="protein sequence ID" value="KRG59580.1"/>
    <property type="molecule type" value="Genomic_DNA"/>
</dbReference>
<dbReference type="InterPro" id="IPR001387">
    <property type="entry name" value="Cro/C1-type_HTH"/>
</dbReference>
<dbReference type="AlphaFoldDB" id="A0A0R0BQH6"/>
<dbReference type="CDD" id="cd00093">
    <property type="entry name" value="HTH_XRE"/>
    <property type="match status" value="1"/>
</dbReference>
<evidence type="ECO:0000256" key="1">
    <source>
        <dbReference type="ARBA" id="ARBA00023125"/>
    </source>
</evidence>
<dbReference type="SUPFAM" id="SSF47413">
    <property type="entry name" value="lambda repressor-like DNA-binding domains"/>
    <property type="match status" value="1"/>
</dbReference>
<evidence type="ECO:0000313" key="3">
    <source>
        <dbReference type="EMBL" id="KRG59580.1"/>
    </source>
</evidence>
<reference evidence="3 4" key="1">
    <citation type="submission" date="2015-05" db="EMBL/GenBank/DDBJ databases">
        <title>Genome sequencing and analysis of members of genus Stenotrophomonas.</title>
        <authorList>
            <person name="Patil P.P."/>
            <person name="Midha S."/>
            <person name="Patil P.B."/>
        </authorList>
    </citation>
    <scope>NUCLEOTIDE SEQUENCE [LARGE SCALE GENOMIC DNA]</scope>
    <source>
        <strain evidence="3 4">DSM 17805</strain>
    </source>
</reference>
<dbReference type="PANTHER" id="PTHR46558">
    <property type="entry name" value="TRACRIPTIONAL REGULATORY PROTEIN-RELATED-RELATED"/>
    <property type="match status" value="1"/>
</dbReference>
<dbReference type="SMART" id="SM00530">
    <property type="entry name" value="HTH_XRE"/>
    <property type="match status" value="1"/>
</dbReference>
<accession>A0A0R0BQH6</accession>
<comment type="caution">
    <text evidence="3">The sequence shown here is derived from an EMBL/GenBank/DDBJ whole genome shotgun (WGS) entry which is preliminary data.</text>
</comment>
<dbReference type="RefSeq" id="WP_057663633.1">
    <property type="nucleotide sequence ID" value="NZ_JBEWQO010000001.1"/>
</dbReference>
<dbReference type="Pfam" id="PF01381">
    <property type="entry name" value="HTH_3"/>
    <property type="match status" value="1"/>
</dbReference>
<name>A0A0R0BQH6_9GAMM</name>
<feature type="domain" description="HTH cro/C1-type" evidence="2">
    <location>
        <begin position="12"/>
        <end position="67"/>
    </location>
</feature>
<dbReference type="STRING" id="266128.ABB25_03240"/>
<keyword evidence="1" id="KW-0238">DNA-binding</keyword>
<organism evidence="3 4">
    <name type="scientific">Stenotrophomonas koreensis</name>
    <dbReference type="NCBI Taxonomy" id="266128"/>
    <lineage>
        <taxon>Bacteria</taxon>
        <taxon>Pseudomonadati</taxon>
        <taxon>Pseudomonadota</taxon>
        <taxon>Gammaproteobacteria</taxon>
        <taxon>Lysobacterales</taxon>
        <taxon>Lysobacteraceae</taxon>
        <taxon>Stenotrophomonas</taxon>
    </lineage>
</organism>
<evidence type="ECO:0000259" key="2">
    <source>
        <dbReference type="PROSITE" id="PS50943"/>
    </source>
</evidence>
<dbReference type="GO" id="GO:0003677">
    <property type="term" value="F:DNA binding"/>
    <property type="evidence" value="ECO:0007669"/>
    <property type="project" value="UniProtKB-KW"/>
</dbReference>
<sequence length="74" mass="8140">MGKTTGRLGNRLRELRQQAGGLTQQELAERVGVTRQTIIAIEANRYSPSLEVAFLIAQALGVGIEQVFQFEPGR</sequence>
<dbReference type="Gene3D" id="1.10.260.40">
    <property type="entry name" value="lambda repressor-like DNA-binding domains"/>
    <property type="match status" value="1"/>
</dbReference>
<gene>
    <name evidence="3" type="ORF">ABB25_03240</name>
</gene>
<protein>
    <submittedName>
        <fullName evidence="3">XRE family transcriptional regulator</fullName>
    </submittedName>
</protein>